<keyword evidence="4" id="KW-0520">NAD</keyword>
<dbReference type="GO" id="GO:0003950">
    <property type="term" value="F:NAD+ poly-ADP-ribosyltransferase activity"/>
    <property type="evidence" value="ECO:0007669"/>
    <property type="project" value="TreeGrafter"/>
</dbReference>
<dbReference type="GO" id="GO:0044389">
    <property type="term" value="F:ubiquitin-like protein ligase binding"/>
    <property type="evidence" value="ECO:0007669"/>
    <property type="project" value="TreeGrafter"/>
</dbReference>
<dbReference type="InterPro" id="IPR002589">
    <property type="entry name" value="Macro_dom"/>
</dbReference>
<dbReference type="GO" id="GO:0003714">
    <property type="term" value="F:transcription corepressor activity"/>
    <property type="evidence" value="ECO:0007669"/>
    <property type="project" value="TreeGrafter"/>
</dbReference>
<evidence type="ECO:0000259" key="6">
    <source>
        <dbReference type="PROSITE" id="PS51154"/>
    </source>
</evidence>
<dbReference type="GO" id="GO:0005634">
    <property type="term" value="C:nucleus"/>
    <property type="evidence" value="ECO:0007669"/>
    <property type="project" value="UniProtKB-SubCell"/>
</dbReference>
<dbReference type="PANTHER" id="PTHR14453:SF70">
    <property type="entry name" value="PROTEIN MONO-ADP-RIBOSYLTRANSFERASE PARP9"/>
    <property type="match status" value="1"/>
</dbReference>
<comment type="caution">
    <text evidence="7">The sequence shown here is derived from an EMBL/GenBank/DDBJ whole genome shotgun (WGS) entry which is preliminary data.</text>
</comment>
<protein>
    <recommendedName>
        <fullName evidence="6">Macro domain-containing protein</fullName>
    </recommendedName>
</protein>
<reference evidence="7 8" key="1">
    <citation type="submission" date="2020-04" db="EMBL/GenBank/DDBJ databases">
        <title>Chromosome-level genome assembly of a cyprinid fish Onychostoma macrolepis by integration of Nanopore Sequencing, Bionano and Hi-C technology.</title>
        <authorList>
            <person name="Wang D."/>
        </authorList>
    </citation>
    <scope>NUCLEOTIDE SEQUENCE [LARGE SCALE GENOMIC DNA]</scope>
    <source>
        <strain evidence="7">SWU-2019</strain>
        <tissue evidence="7">Muscle</tissue>
    </source>
</reference>
<dbReference type="PROSITE" id="PS51154">
    <property type="entry name" value="MACRO"/>
    <property type="match status" value="2"/>
</dbReference>
<name>A0A7J6CP30_9TELE</name>
<organism evidence="7 8">
    <name type="scientific">Onychostoma macrolepis</name>
    <dbReference type="NCBI Taxonomy" id="369639"/>
    <lineage>
        <taxon>Eukaryota</taxon>
        <taxon>Metazoa</taxon>
        <taxon>Chordata</taxon>
        <taxon>Craniata</taxon>
        <taxon>Vertebrata</taxon>
        <taxon>Euteleostomi</taxon>
        <taxon>Actinopterygii</taxon>
        <taxon>Neopterygii</taxon>
        <taxon>Teleostei</taxon>
        <taxon>Ostariophysi</taxon>
        <taxon>Cypriniformes</taxon>
        <taxon>Cyprinidae</taxon>
        <taxon>Acrossocheilinae</taxon>
        <taxon>Onychostoma</taxon>
    </lineage>
</organism>
<accession>A0A7J6CP30</accession>
<proteinExistence type="predicted"/>
<comment type="subcellular location">
    <subcellularLocation>
        <location evidence="1">Nucleus</location>
    </subcellularLocation>
</comment>
<dbReference type="InterPro" id="IPR052056">
    <property type="entry name" value="Mono-ARTD/PARP"/>
</dbReference>
<dbReference type="CDD" id="cd02907">
    <property type="entry name" value="Macro_Af1521_BAL-like"/>
    <property type="match status" value="1"/>
</dbReference>
<evidence type="ECO:0000256" key="3">
    <source>
        <dbReference type="ARBA" id="ARBA00022679"/>
    </source>
</evidence>
<dbReference type="Proteomes" id="UP000579812">
    <property type="component" value="Unassembled WGS sequence"/>
</dbReference>
<sequence>MSDKQQGLVPLAPEQAAILAKCGKAFCNAVNVKFNCTAILCNLEEAGSLGSSTSGVLSPEKRYSTMLSGGVEVSVWKDDLTRHKVDAVVNAANEKLKHGGGLAQALSKAGGPKIQKWSDDIIQKRGKVKVGEAVLTPAGDLPCKCVIHAVGPCLSPNPSKREIEQAAPLLYNAINSILEIVVKNNISSVAIPALSSGLFHFPRNLCADIIVKNIKQFHEYKMFQGNIEIHLVNNDEPSVQEMERAAKAIFGQSSVSGTYSGAVQGSMAFSSSSRFQLGNVMLQLKKGAIEDEKVNVIVNTIAADRNLSMGLISKAILNKAGNKIQDEIHKRQFSISTNIYVTKGYNLNCSAVYHTVCAVRSDVRASETLYTVVLECLRKAANGYKSISFPAIGTGNLGFQKWEVARIMTDAVAEFGKDNKTKLDVNFVVFPKDKEMMEAFENEMKMRKGAAKSPKVHMTSFAFAAKETTANETPTVEFDSVSSEALREAKEWTYNMLKPSKIRTIKNNHVIYFGQDDHEHLLSLQTMLDVRIEEFFRNGNGGITITGNPSDVSCVAIEVENMLCKAQEDFTRAEEHDMLYSVVRWSCKDVPWIQTPEISAALEKAYLAGNKNYEFKNHSVNLMTKTLVDDFGKRSNVERTCLIAPFKSLDNSFYTRTPLTRHDYAGKEAKKAIDACGLHTVKMEQLENIALKQLFEKNSQRLKDKPKRLYQRVSAQFCDLICRVGFQKEFAPPAVQRYGSGIYFSSTVDGAMKLWKEQEHEQYIYIIQAQVLIGKSTIGSADFILPPPLSGDPLDRFDSLSDKVQTYVIFSSQQALPECLIICAKSTHV</sequence>
<gene>
    <name evidence="7" type="ORF">G5714_010140</name>
</gene>
<keyword evidence="5" id="KW-0539">Nucleus</keyword>
<dbReference type="SUPFAM" id="SSF56399">
    <property type="entry name" value="ADP-ribosylation"/>
    <property type="match status" value="1"/>
</dbReference>
<evidence type="ECO:0000256" key="5">
    <source>
        <dbReference type="ARBA" id="ARBA00023242"/>
    </source>
</evidence>
<dbReference type="GO" id="GO:0070212">
    <property type="term" value="P:protein poly-ADP-ribosylation"/>
    <property type="evidence" value="ECO:0007669"/>
    <property type="project" value="TreeGrafter"/>
</dbReference>
<dbReference type="Gene3D" id="3.90.228.10">
    <property type="match status" value="1"/>
</dbReference>
<feature type="domain" description="Macro" evidence="6">
    <location>
        <begin position="269"/>
        <end position="448"/>
    </location>
</feature>
<dbReference type="InterPro" id="IPR043472">
    <property type="entry name" value="Macro_dom-like"/>
</dbReference>
<dbReference type="GO" id="GO:0005737">
    <property type="term" value="C:cytoplasm"/>
    <property type="evidence" value="ECO:0007669"/>
    <property type="project" value="TreeGrafter"/>
</dbReference>
<keyword evidence="2" id="KW-0328">Glycosyltransferase</keyword>
<dbReference type="Pfam" id="PF01661">
    <property type="entry name" value="Macro"/>
    <property type="match status" value="2"/>
</dbReference>
<evidence type="ECO:0000256" key="2">
    <source>
        <dbReference type="ARBA" id="ARBA00022676"/>
    </source>
</evidence>
<dbReference type="PANTHER" id="PTHR14453">
    <property type="entry name" value="PARP/ZINC FINGER CCCH TYPE DOMAIN CONTAINING PROTEIN"/>
    <property type="match status" value="1"/>
</dbReference>
<dbReference type="AlphaFoldDB" id="A0A7J6CP30"/>
<evidence type="ECO:0000256" key="1">
    <source>
        <dbReference type="ARBA" id="ARBA00004123"/>
    </source>
</evidence>
<keyword evidence="8" id="KW-1185">Reference proteome</keyword>
<dbReference type="EMBL" id="JAAMOB010000009">
    <property type="protein sequence ID" value="KAF4109067.1"/>
    <property type="molecule type" value="Genomic_DNA"/>
</dbReference>
<dbReference type="GO" id="GO:1990404">
    <property type="term" value="F:NAD+-protein mono-ADP-ribosyltransferase activity"/>
    <property type="evidence" value="ECO:0007669"/>
    <property type="project" value="TreeGrafter"/>
</dbReference>
<dbReference type="GO" id="GO:0060335">
    <property type="term" value="P:positive regulation of type II interferon-mediated signaling pathway"/>
    <property type="evidence" value="ECO:0007669"/>
    <property type="project" value="TreeGrafter"/>
</dbReference>
<feature type="domain" description="Macro" evidence="6">
    <location>
        <begin position="60"/>
        <end position="250"/>
    </location>
</feature>
<evidence type="ECO:0000313" key="8">
    <source>
        <dbReference type="Proteomes" id="UP000579812"/>
    </source>
</evidence>
<keyword evidence="3" id="KW-0808">Transferase</keyword>
<dbReference type="SMART" id="SM00506">
    <property type="entry name" value="A1pp"/>
    <property type="match status" value="2"/>
</dbReference>
<evidence type="ECO:0000256" key="4">
    <source>
        <dbReference type="ARBA" id="ARBA00023027"/>
    </source>
</evidence>
<dbReference type="SUPFAM" id="SSF52949">
    <property type="entry name" value="Macro domain-like"/>
    <property type="match status" value="2"/>
</dbReference>
<evidence type="ECO:0000313" key="7">
    <source>
        <dbReference type="EMBL" id="KAF4109067.1"/>
    </source>
</evidence>
<dbReference type="GO" id="GO:0010629">
    <property type="term" value="P:negative regulation of gene expression"/>
    <property type="evidence" value="ECO:0007669"/>
    <property type="project" value="TreeGrafter"/>
</dbReference>
<dbReference type="Gene3D" id="3.40.220.10">
    <property type="entry name" value="Leucine Aminopeptidase, subunit E, domain 1"/>
    <property type="match status" value="2"/>
</dbReference>